<proteinExistence type="predicted"/>
<feature type="domain" description="HTH cro/C1-type" evidence="1">
    <location>
        <begin position="43"/>
        <end position="76"/>
    </location>
</feature>
<reference evidence="2 3" key="1">
    <citation type="submission" date="2016-02" db="EMBL/GenBank/DDBJ databases">
        <title>Draft genome sequence of Acidibacillus ferrooxidans SLC66.</title>
        <authorList>
            <person name="Oliveira G."/>
            <person name="Nancucheo I."/>
            <person name="Dall'Agnol H."/>
            <person name="Johnson B."/>
            <person name="Oliveira R."/>
            <person name="Nunes G.L."/>
            <person name="Tzotzos G."/>
            <person name="Orellana S.C."/>
            <person name="Salim A.C."/>
            <person name="Araujo F.M."/>
        </authorList>
    </citation>
    <scope>NUCLEOTIDE SEQUENCE [LARGE SCALE GENOMIC DNA]</scope>
    <source>
        <strain evidence="2 3">SLC66</strain>
    </source>
</reference>
<dbReference type="Gene3D" id="1.10.260.40">
    <property type="entry name" value="lambda repressor-like DNA-binding domains"/>
    <property type="match status" value="1"/>
</dbReference>
<name>A0A853KF43_9BACL</name>
<dbReference type="PROSITE" id="PS50943">
    <property type="entry name" value="HTH_CROC1"/>
    <property type="match status" value="1"/>
</dbReference>
<dbReference type="EMBL" id="LSUQ01000005">
    <property type="protein sequence ID" value="OAG94938.1"/>
    <property type="molecule type" value="Genomic_DNA"/>
</dbReference>
<dbReference type="CDD" id="cd00093">
    <property type="entry name" value="HTH_XRE"/>
    <property type="match status" value="1"/>
</dbReference>
<sequence length="80" mass="9025">MSSLPCSTISKFVVGWDSSAEERPAPSWTSYPLLRCYQSSRSTQGTVNEIVQQKRSPTLDHARKIAKVLNMEIGEIWPNE</sequence>
<evidence type="ECO:0000259" key="1">
    <source>
        <dbReference type="PROSITE" id="PS50943"/>
    </source>
</evidence>
<dbReference type="SUPFAM" id="SSF47413">
    <property type="entry name" value="lambda repressor-like DNA-binding domains"/>
    <property type="match status" value="1"/>
</dbReference>
<dbReference type="GO" id="GO:0003677">
    <property type="term" value="F:DNA binding"/>
    <property type="evidence" value="ECO:0007669"/>
    <property type="project" value="InterPro"/>
</dbReference>
<dbReference type="Proteomes" id="UP000077421">
    <property type="component" value="Unassembled WGS sequence"/>
</dbReference>
<evidence type="ECO:0000313" key="2">
    <source>
        <dbReference type="EMBL" id="OAG94938.1"/>
    </source>
</evidence>
<evidence type="ECO:0000313" key="3">
    <source>
        <dbReference type="Proteomes" id="UP000077421"/>
    </source>
</evidence>
<dbReference type="InterPro" id="IPR010982">
    <property type="entry name" value="Lambda_DNA-bd_dom_sf"/>
</dbReference>
<comment type="caution">
    <text evidence="2">The sequence shown here is derived from an EMBL/GenBank/DDBJ whole genome shotgun (WGS) entry which is preliminary data.</text>
</comment>
<dbReference type="AlphaFoldDB" id="A0A853KF43"/>
<protein>
    <recommendedName>
        <fullName evidence="1">HTH cro/C1-type domain-containing protein</fullName>
    </recommendedName>
</protein>
<organism evidence="2 3">
    <name type="scientific">Ferroacidibacillus organovorans</name>
    <dbReference type="NCBI Taxonomy" id="1765683"/>
    <lineage>
        <taxon>Bacteria</taxon>
        <taxon>Bacillati</taxon>
        <taxon>Bacillota</taxon>
        <taxon>Bacilli</taxon>
        <taxon>Bacillales</taxon>
        <taxon>Alicyclobacillaceae</taxon>
        <taxon>Ferroacidibacillus</taxon>
    </lineage>
</organism>
<dbReference type="InterPro" id="IPR001387">
    <property type="entry name" value="Cro/C1-type_HTH"/>
</dbReference>
<accession>A0A853KF43</accession>
<gene>
    <name evidence="2" type="ORF">AYW79_02835</name>
</gene>